<dbReference type="RefSeq" id="WP_132155516.1">
    <property type="nucleotide sequence ID" value="NZ_SLWR01000013.1"/>
</dbReference>
<dbReference type="Gene3D" id="1.50.10.10">
    <property type="match status" value="1"/>
</dbReference>
<gene>
    <name evidence="2" type="ORF">EV646_113208</name>
</gene>
<name>A0A4R2IEH0_9ACTN</name>
<feature type="domain" description="Mannosylglycerate hydrolase MGH1-like glycoside hydrolase" evidence="1">
    <location>
        <begin position="251"/>
        <end position="583"/>
    </location>
</feature>
<dbReference type="InterPro" id="IPR054491">
    <property type="entry name" value="MGH1-like_GH"/>
</dbReference>
<comment type="caution">
    <text evidence="2">The sequence shown here is derived from an EMBL/GenBank/DDBJ whole genome shotgun (WGS) entry which is preliminary data.</text>
</comment>
<dbReference type="PANTHER" id="PTHR23403:SF1">
    <property type="entry name" value="TREHALASE"/>
    <property type="match status" value="1"/>
</dbReference>
<dbReference type="Proteomes" id="UP000295573">
    <property type="component" value="Unassembled WGS sequence"/>
</dbReference>
<reference evidence="2 3" key="1">
    <citation type="journal article" date="2015" name="Stand. Genomic Sci.">
        <title>Genomic Encyclopedia of Bacterial and Archaeal Type Strains, Phase III: the genomes of soil and plant-associated and newly described type strains.</title>
        <authorList>
            <person name="Whitman W.B."/>
            <person name="Woyke T."/>
            <person name="Klenk H.P."/>
            <person name="Zhou Y."/>
            <person name="Lilburn T.G."/>
            <person name="Beck B.J."/>
            <person name="De Vos P."/>
            <person name="Vandamme P."/>
            <person name="Eisen J.A."/>
            <person name="Garrity G."/>
            <person name="Hugenholtz P."/>
            <person name="Kyrpides N.C."/>
        </authorList>
    </citation>
    <scope>NUCLEOTIDE SEQUENCE [LARGE SCALE GENOMIC DNA]</scope>
    <source>
        <strain evidence="2 3">VKM Ac-2541</strain>
    </source>
</reference>
<sequence length="619" mass="68462">MTAYEDIQWELARGWNTWDTRSVLTQVLLPDALGLSFGLKEYYRGTSLRTAQIGRRTEGAEVVTLGPHAYDGSYTETTVSWAGVTIRVQTAHVDGDLVVLVTPTANQQKSALLTIAVGYLWNRPGTVSRTGDVTTAAAPGRTGDRITAVGPAGTIEVYATAPQVDDPYVDIDGPYLALELTGAVGVSTGRARDLREIASIVDNASLDSGDPHAEIVRDAISWNTIYEPSKSRVITTVSRLWNVGKRGGYALFCWDAFFNALLAAVSSKELAYVNTIEMLRARTPEGFVPNVEQGTGRKTYDGSQPPVGSLVVLELHRRFGDRWFLAETFDTLLSWNRWWWRVRRDGDLLCAGSTYFDPEFPSPQDIPRIHQHFGATCETGWDGHPVFEDVPFDQTKSLLAAHDVGMNSLYAADCEALAEIADLLGFGETAAELRERHEVVVRALESLWDETRGMYRSRRTDTGLLTERLSTMSFYPLLAGVGVGERSARMIAEHLLPDDGFGGEWILPTSPRYEPIELKETSYWEGRAWPPVNFLVYLGLLRAGEKDAAAWLADGSSRLVLKEWNEHRHVHENYSSVHGGACDKPNSEPFQTWGALLSLIALMERGEVPFFNNDGGNAV</sequence>
<dbReference type="EMBL" id="SLWR01000013">
    <property type="protein sequence ID" value="TCO42586.1"/>
    <property type="molecule type" value="Genomic_DNA"/>
</dbReference>
<dbReference type="GO" id="GO:0005993">
    <property type="term" value="P:trehalose catabolic process"/>
    <property type="evidence" value="ECO:0007669"/>
    <property type="project" value="TreeGrafter"/>
</dbReference>
<dbReference type="InterPro" id="IPR008928">
    <property type="entry name" value="6-hairpin_glycosidase_sf"/>
</dbReference>
<dbReference type="PANTHER" id="PTHR23403">
    <property type="entry name" value="TREHALASE"/>
    <property type="match status" value="1"/>
</dbReference>
<evidence type="ECO:0000313" key="2">
    <source>
        <dbReference type="EMBL" id="TCO42586.1"/>
    </source>
</evidence>
<evidence type="ECO:0000313" key="3">
    <source>
        <dbReference type="Proteomes" id="UP000295573"/>
    </source>
</evidence>
<dbReference type="InterPro" id="IPR012341">
    <property type="entry name" value="6hp_glycosidase-like_sf"/>
</dbReference>
<dbReference type="GO" id="GO:0016853">
    <property type="term" value="F:isomerase activity"/>
    <property type="evidence" value="ECO:0007669"/>
    <property type="project" value="UniProtKB-KW"/>
</dbReference>
<dbReference type="InterPro" id="IPR001661">
    <property type="entry name" value="Glyco_hydro_37"/>
</dbReference>
<evidence type="ECO:0000259" key="1">
    <source>
        <dbReference type="Pfam" id="PF22422"/>
    </source>
</evidence>
<dbReference type="Pfam" id="PF22422">
    <property type="entry name" value="MGH1-like_GH"/>
    <property type="match status" value="1"/>
</dbReference>
<organism evidence="2 3">
    <name type="scientific">Kribbella antiqua</name>
    <dbReference type="NCBI Taxonomy" id="2512217"/>
    <lineage>
        <taxon>Bacteria</taxon>
        <taxon>Bacillati</taxon>
        <taxon>Actinomycetota</taxon>
        <taxon>Actinomycetes</taxon>
        <taxon>Propionibacteriales</taxon>
        <taxon>Kribbellaceae</taxon>
        <taxon>Kribbella</taxon>
    </lineage>
</organism>
<keyword evidence="3" id="KW-1185">Reference proteome</keyword>
<protein>
    <submittedName>
        <fullName evidence="2">Putative isomerase</fullName>
    </submittedName>
</protein>
<proteinExistence type="predicted"/>
<dbReference type="AlphaFoldDB" id="A0A4R2IEH0"/>
<dbReference type="SUPFAM" id="SSF48208">
    <property type="entry name" value="Six-hairpin glycosidases"/>
    <property type="match status" value="1"/>
</dbReference>
<keyword evidence="2" id="KW-0413">Isomerase</keyword>
<dbReference type="GO" id="GO:0004555">
    <property type="term" value="F:alpha,alpha-trehalase activity"/>
    <property type="evidence" value="ECO:0007669"/>
    <property type="project" value="InterPro"/>
</dbReference>
<dbReference type="OrthoDB" id="9781878at2"/>
<accession>A0A4R2IEH0</accession>